<evidence type="ECO:0000256" key="1">
    <source>
        <dbReference type="SAM" id="Phobius"/>
    </source>
</evidence>
<dbReference type="EMBL" id="BAAARW010000016">
    <property type="protein sequence ID" value="GAA2427895.1"/>
    <property type="molecule type" value="Genomic_DNA"/>
</dbReference>
<organism evidence="2 3">
    <name type="scientific">Actinomadura vinacea</name>
    <dbReference type="NCBI Taxonomy" id="115336"/>
    <lineage>
        <taxon>Bacteria</taxon>
        <taxon>Bacillati</taxon>
        <taxon>Actinomycetota</taxon>
        <taxon>Actinomycetes</taxon>
        <taxon>Streptosporangiales</taxon>
        <taxon>Thermomonosporaceae</taxon>
        <taxon>Actinomadura</taxon>
    </lineage>
</organism>
<keyword evidence="3" id="KW-1185">Reference proteome</keyword>
<dbReference type="RefSeq" id="WP_344591496.1">
    <property type="nucleotide sequence ID" value="NZ_BAAARW010000016.1"/>
</dbReference>
<dbReference type="Proteomes" id="UP001501231">
    <property type="component" value="Unassembled WGS sequence"/>
</dbReference>
<proteinExistence type="predicted"/>
<keyword evidence="1" id="KW-1133">Transmembrane helix</keyword>
<gene>
    <name evidence="2" type="ORF">GCM10010191_46020</name>
</gene>
<sequence>MVAALTRGARVLTVGIISASILTGVIGGAGLALVLLIAAGTEPHTGGSSQSSGHVIALAIPRTGAGGFLWRCFRRLYGLVDGFVGLPVENGARRLVTGGITYWGERCQGQATRHPTRVEVGGWPTWAVSLLMPPQARQRWLDDIAEALHDHAPDEHRELLRDFSVHAPAVIVRSWTAHLSRRRP</sequence>
<protein>
    <submittedName>
        <fullName evidence="2">Uncharacterized protein</fullName>
    </submittedName>
</protein>
<name>A0ABP5WM85_9ACTN</name>
<feature type="transmembrane region" description="Helical" evidence="1">
    <location>
        <begin position="12"/>
        <end position="39"/>
    </location>
</feature>
<keyword evidence="1" id="KW-0812">Transmembrane</keyword>
<comment type="caution">
    <text evidence="2">The sequence shown here is derived from an EMBL/GenBank/DDBJ whole genome shotgun (WGS) entry which is preliminary data.</text>
</comment>
<evidence type="ECO:0000313" key="3">
    <source>
        <dbReference type="Proteomes" id="UP001501231"/>
    </source>
</evidence>
<keyword evidence="1" id="KW-0472">Membrane</keyword>
<reference evidence="3" key="1">
    <citation type="journal article" date="2019" name="Int. J. Syst. Evol. Microbiol.">
        <title>The Global Catalogue of Microorganisms (GCM) 10K type strain sequencing project: providing services to taxonomists for standard genome sequencing and annotation.</title>
        <authorList>
            <consortium name="The Broad Institute Genomics Platform"/>
            <consortium name="The Broad Institute Genome Sequencing Center for Infectious Disease"/>
            <person name="Wu L."/>
            <person name="Ma J."/>
        </authorList>
    </citation>
    <scope>NUCLEOTIDE SEQUENCE [LARGE SCALE GENOMIC DNA]</scope>
    <source>
        <strain evidence="3">JCM 3325</strain>
    </source>
</reference>
<evidence type="ECO:0000313" key="2">
    <source>
        <dbReference type="EMBL" id="GAA2427895.1"/>
    </source>
</evidence>
<accession>A0ABP5WM85</accession>